<reference evidence="12 13" key="1">
    <citation type="submission" date="2019-03" db="EMBL/GenBank/DDBJ databases">
        <title>Draft genome sequence data and analysis of a Fermenting Bacterium, Soehngenia longevitae strain 1933PT, isolated from petroleum reservoir in Azerbaijan.</title>
        <authorList>
            <person name="Grouzdev D.S."/>
            <person name="Bidzhieva S.K."/>
            <person name="Sokolova D.S."/>
            <person name="Tourova T.P."/>
            <person name="Poltaraus A.B."/>
            <person name="Nazina T.N."/>
        </authorList>
    </citation>
    <scope>NUCLEOTIDE SEQUENCE [LARGE SCALE GENOMIC DNA]</scope>
    <source>
        <strain evidence="12 13">1933P</strain>
    </source>
</reference>
<keyword evidence="13" id="KW-1185">Reference proteome</keyword>
<keyword evidence="7" id="KW-0133">Cell shape</keyword>
<evidence type="ECO:0000256" key="10">
    <source>
        <dbReference type="PROSITE-ProRule" id="PRU00409"/>
    </source>
</evidence>
<dbReference type="InterPro" id="IPR016185">
    <property type="entry name" value="PreATP-grasp_dom_sf"/>
</dbReference>
<keyword evidence="9" id="KW-0961">Cell wall biogenesis/degradation</keyword>
<dbReference type="InterPro" id="IPR013815">
    <property type="entry name" value="ATP_grasp_subdomain_1"/>
</dbReference>
<evidence type="ECO:0000256" key="7">
    <source>
        <dbReference type="ARBA" id="ARBA00022960"/>
    </source>
</evidence>
<feature type="domain" description="ATP-grasp" evidence="11">
    <location>
        <begin position="109"/>
        <end position="312"/>
    </location>
</feature>
<evidence type="ECO:0000313" key="13">
    <source>
        <dbReference type="Proteomes" id="UP000298381"/>
    </source>
</evidence>
<dbReference type="AlphaFoldDB" id="A0A4Z0D9P6"/>
<dbReference type="GO" id="GO:0005737">
    <property type="term" value="C:cytoplasm"/>
    <property type="evidence" value="ECO:0007669"/>
    <property type="project" value="UniProtKB-SubCell"/>
</dbReference>
<evidence type="ECO:0000256" key="9">
    <source>
        <dbReference type="ARBA" id="ARBA00023316"/>
    </source>
</evidence>
<gene>
    <name evidence="12" type="ORF">E4100_00095</name>
</gene>
<dbReference type="Proteomes" id="UP000298381">
    <property type="component" value="Unassembled WGS sequence"/>
</dbReference>
<evidence type="ECO:0000256" key="8">
    <source>
        <dbReference type="ARBA" id="ARBA00022984"/>
    </source>
</evidence>
<dbReference type="GO" id="GO:0008716">
    <property type="term" value="F:D-alanine-D-alanine ligase activity"/>
    <property type="evidence" value="ECO:0007669"/>
    <property type="project" value="InterPro"/>
</dbReference>
<dbReference type="PANTHER" id="PTHR23132:SF23">
    <property type="entry name" value="D-ALANINE--D-ALANINE LIGASE B"/>
    <property type="match status" value="1"/>
</dbReference>
<keyword evidence="4" id="KW-0436">Ligase</keyword>
<keyword evidence="5 10" id="KW-0547">Nucleotide-binding</keyword>
<dbReference type="PROSITE" id="PS50975">
    <property type="entry name" value="ATP_GRASP"/>
    <property type="match status" value="1"/>
</dbReference>
<proteinExistence type="inferred from homology"/>
<dbReference type="InterPro" id="IPR000291">
    <property type="entry name" value="D-Ala_lig_Van_CS"/>
</dbReference>
<keyword evidence="8" id="KW-0573">Peptidoglycan synthesis</keyword>
<evidence type="ECO:0000313" key="12">
    <source>
        <dbReference type="EMBL" id="TFZ41583.1"/>
    </source>
</evidence>
<comment type="similarity">
    <text evidence="2">Belongs to the D-alanine--D-alanine ligase family.</text>
</comment>
<dbReference type="PROSITE" id="PS00844">
    <property type="entry name" value="DALA_DALA_LIGASE_2"/>
    <property type="match status" value="1"/>
</dbReference>
<evidence type="ECO:0000256" key="3">
    <source>
        <dbReference type="ARBA" id="ARBA00022490"/>
    </source>
</evidence>
<dbReference type="Gene3D" id="3.40.50.20">
    <property type="match status" value="1"/>
</dbReference>
<dbReference type="SUPFAM" id="SSF56059">
    <property type="entry name" value="Glutathione synthetase ATP-binding domain-like"/>
    <property type="match status" value="1"/>
</dbReference>
<evidence type="ECO:0000259" key="11">
    <source>
        <dbReference type="PROSITE" id="PS50975"/>
    </source>
</evidence>
<evidence type="ECO:0000256" key="6">
    <source>
        <dbReference type="ARBA" id="ARBA00022840"/>
    </source>
</evidence>
<dbReference type="SUPFAM" id="SSF52440">
    <property type="entry name" value="PreATP-grasp domain"/>
    <property type="match status" value="1"/>
</dbReference>
<dbReference type="GO" id="GO:0009252">
    <property type="term" value="P:peptidoglycan biosynthetic process"/>
    <property type="evidence" value="ECO:0007669"/>
    <property type="project" value="UniProtKB-KW"/>
</dbReference>
<accession>A0A4Z0D9P6</accession>
<comment type="subcellular location">
    <subcellularLocation>
        <location evidence="1">Cytoplasm</location>
    </subcellularLocation>
</comment>
<keyword evidence="3" id="KW-0963">Cytoplasm</keyword>
<dbReference type="GO" id="GO:0046872">
    <property type="term" value="F:metal ion binding"/>
    <property type="evidence" value="ECO:0007669"/>
    <property type="project" value="InterPro"/>
</dbReference>
<evidence type="ECO:0000256" key="2">
    <source>
        <dbReference type="ARBA" id="ARBA00010871"/>
    </source>
</evidence>
<name>A0A4Z0D9P6_9FIRM</name>
<comment type="caution">
    <text evidence="12">The sequence shown here is derived from an EMBL/GenBank/DDBJ whole genome shotgun (WGS) entry which is preliminary data.</text>
</comment>
<dbReference type="GO" id="GO:0008360">
    <property type="term" value="P:regulation of cell shape"/>
    <property type="evidence" value="ECO:0007669"/>
    <property type="project" value="UniProtKB-KW"/>
</dbReference>
<keyword evidence="6 10" id="KW-0067">ATP-binding</keyword>
<protein>
    <submittedName>
        <fullName evidence="12">ATP-grasp domain-containing protein</fullName>
    </submittedName>
</protein>
<dbReference type="InterPro" id="IPR011761">
    <property type="entry name" value="ATP-grasp"/>
</dbReference>
<sequence length="320" mass="36334">MRVGLVYTDTNKRNSLFDPHGNIQTNNTVAAIKSALENKNHEVIMIPADIDMLIKIKEKNLDVIFNACTGIKNKKEQANVVAMLELLDIPFVGSGLSSHIFGLHKEISKVLFRKMGIPTPNSQLFYSDDTKLDGNLRFPLIVKPEHEGSSLGIDNESVVYNEKALYEKIKEVIDKFNQPALVEEYVNGREFTIGILGDKDIQVFEILEVIYSKMEVNFMTVSIKAKDAAGYECPANIDKELEVKLKEYAKRAFRALELRDYARADVRLDRYNNPYFIEINTLPGLEPGYSDFPKMAEKSGLKYDDLIEKLVLLAYNRGKK</sequence>
<dbReference type="GO" id="GO:0005524">
    <property type="term" value="F:ATP binding"/>
    <property type="evidence" value="ECO:0007669"/>
    <property type="project" value="UniProtKB-UniRule"/>
</dbReference>
<evidence type="ECO:0000256" key="5">
    <source>
        <dbReference type="ARBA" id="ARBA00022741"/>
    </source>
</evidence>
<dbReference type="InterPro" id="IPR011095">
    <property type="entry name" value="Dala_Dala_lig_C"/>
</dbReference>
<evidence type="ECO:0000256" key="4">
    <source>
        <dbReference type="ARBA" id="ARBA00022598"/>
    </source>
</evidence>
<dbReference type="RefSeq" id="WP_135269738.1">
    <property type="nucleotide sequence ID" value="NZ_SRIB01000001.1"/>
</dbReference>
<dbReference type="GO" id="GO:0071555">
    <property type="term" value="P:cell wall organization"/>
    <property type="evidence" value="ECO:0007669"/>
    <property type="project" value="UniProtKB-KW"/>
</dbReference>
<organism evidence="12 13">
    <name type="scientific">Soehngenia longivitae</name>
    <dbReference type="NCBI Taxonomy" id="2562294"/>
    <lineage>
        <taxon>Bacteria</taxon>
        <taxon>Bacillati</taxon>
        <taxon>Bacillota</taxon>
        <taxon>Tissierellia</taxon>
        <taxon>Tissierellales</taxon>
        <taxon>Tissierellaceae</taxon>
        <taxon>Soehngenia</taxon>
    </lineage>
</organism>
<dbReference type="OrthoDB" id="9813261at2"/>
<dbReference type="Gene3D" id="3.30.1490.20">
    <property type="entry name" value="ATP-grasp fold, A domain"/>
    <property type="match status" value="1"/>
</dbReference>
<evidence type="ECO:0000256" key="1">
    <source>
        <dbReference type="ARBA" id="ARBA00004496"/>
    </source>
</evidence>
<dbReference type="Gene3D" id="3.30.470.20">
    <property type="entry name" value="ATP-grasp fold, B domain"/>
    <property type="match status" value="1"/>
</dbReference>
<dbReference type="PANTHER" id="PTHR23132">
    <property type="entry name" value="D-ALANINE--D-ALANINE LIGASE"/>
    <property type="match status" value="1"/>
</dbReference>
<dbReference type="EMBL" id="SRIB01000001">
    <property type="protein sequence ID" value="TFZ41583.1"/>
    <property type="molecule type" value="Genomic_DNA"/>
</dbReference>
<dbReference type="Pfam" id="PF07478">
    <property type="entry name" value="Dala_Dala_lig_C"/>
    <property type="match status" value="1"/>
</dbReference>